<proteinExistence type="inferred from homology"/>
<comment type="similarity">
    <text evidence="1">Belongs to the frataxin family.</text>
</comment>
<evidence type="ECO:0000256" key="2">
    <source>
        <dbReference type="ARBA" id="ARBA00022496"/>
    </source>
</evidence>
<evidence type="ECO:0000256" key="3">
    <source>
        <dbReference type="ARBA" id="ARBA00023004"/>
    </source>
</evidence>
<dbReference type="InterPro" id="IPR036524">
    <property type="entry name" value="Frataxin/CyaY_sf"/>
</dbReference>
<organism evidence="4 5">
    <name type="scientific">Gigaspora margarita</name>
    <dbReference type="NCBI Taxonomy" id="4874"/>
    <lineage>
        <taxon>Eukaryota</taxon>
        <taxon>Fungi</taxon>
        <taxon>Fungi incertae sedis</taxon>
        <taxon>Mucoromycota</taxon>
        <taxon>Glomeromycotina</taxon>
        <taxon>Glomeromycetes</taxon>
        <taxon>Diversisporales</taxon>
        <taxon>Gigasporaceae</taxon>
        <taxon>Gigaspora</taxon>
    </lineage>
</organism>
<keyword evidence="2" id="KW-0410">Iron transport</keyword>
<dbReference type="SUPFAM" id="SSF55387">
    <property type="entry name" value="Frataxin/Nqo15-like"/>
    <property type="match status" value="1"/>
</dbReference>
<dbReference type="Gene3D" id="3.30.920.10">
    <property type="entry name" value="Frataxin/CyaY"/>
    <property type="match status" value="1"/>
</dbReference>
<keyword evidence="5" id="KW-1185">Reference proteome</keyword>
<dbReference type="InterPro" id="IPR002908">
    <property type="entry name" value="Frataxin/CyaY"/>
</dbReference>
<dbReference type="EMBL" id="CAJVQB010012181">
    <property type="protein sequence ID" value="CAG8753456.1"/>
    <property type="molecule type" value="Genomic_DNA"/>
</dbReference>
<gene>
    <name evidence="4" type="ORF">GMARGA_LOCUS16658</name>
</gene>
<evidence type="ECO:0000256" key="1">
    <source>
        <dbReference type="ARBA" id="ARBA00008183"/>
    </source>
</evidence>
<keyword evidence="3" id="KW-0408">Iron</keyword>
<sequence length="47" mass="5442">DLSDSNYHRISDATMEHILEFLENLNDQLDFDGFDVEYSVSQCKMVG</sequence>
<keyword evidence="2" id="KW-0406">Ion transport</keyword>
<reference evidence="4 5" key="1">
    <citation type="submission" date="2021-06" db="EMBL/GenBank/DDBJ databases">
        <authorList>
            <person name="Kallberg Y."/>
            <person name="Tangrot J."/>
            <person name="Rosling A."/>
        </authorList>
    </citation>
    <scope>NUCLEOTIDE SEQUENCE [LARGE SCALE GENOMIC DNA]</scope>
    <source>
        <strain evidence="4 5">120-4 pot B 10/14</strain>
    </source>
</reference>
<dbReference type="Pfam" id="PF01491">
    <property type="entry name" value="Frataxin_Cyay"/>
    <property type="match status" value="1"/>
</dbReference>
<evidence type="ECO:0000313" key="4">
    <source>
        <dbReference type="EMBL" id="CAG8753456.1"/>
    </source>
</evidence>
<accession>A0ABN7VBA2</accession>
<name>A0ABN7VBA2_GIGMA</name>
<protein>
    <submittedName>
        <fullName evidence="4">16615_t:CDS:1</fullName>
    </submittedName>
</protein>
<feature type="non-terminal residue" evidence="4">
    <location>
        <position position="1"/>
    </location>
</feature>
<keyword evidence="2" id="KW-0813">Transport</keyword>
<dbReference type="Proteomes" id="UP000789901">
    <property type="component" value="Unassembled WGS sequence"/>
</dbReference>
<evidence type="ECO:0000313" key="5">
    <source>
        <dbReference type="Proteomes" id="UP000789901"/>
    </source>
</evidence>
<comment type="caution">
    <text evidence="4">The sequence shown here is derived from an EMBL/GenBank/DDBJ whole genome shotgun (WGS) entry which is preliminary data.</text>
</comment>